<evidence type="ECO:0000313" key="4">
    <source>
        <dbReference type="EMBL" id="PWL08802.1"/>
    </source>
</evidence>
<dbReference type="Proteomes" id="UP000246004">
    <property type="component" value="Unassembled WGS sequence"/>
</dbReference>
<evidence type="ECO:0000256" key="1">
    <source>
        <dbReference type="ARBA" id="ARBA00010751"/>
    </source>
</evidence>
<organism evidence="3 5">
    <name type="scientific">Methanosphaera cuniculi</name>
    <dbReference type="NCBI Taxonomy" id="1077256"/>
    <lineage>
        <taxon>Archaea</taxon>
        <taxon>Methanobacteriati</taxon>
        <taxon>Methanobacteriota</taxon>
        <taxon>Methanomada group</taxon>
        <taxon>Methanobacteria</taxon>
        <taxon>Methanobacteriales</taxon>
        <taxon>Methanobacteriaceae</taxon>
        <taxon>Methanosphaera</taxon>
    </lineage>
</organism>
<dbReference type="EMBL" id="LMVN01000027">
    <property type="protein sequence ID" value="PAV06690.1"/>
    <property type="molecule type" value="Genomic_DNA"/>
</dbReference>
<sequence>MMITTTENIPGRNYKVIGIVRGNCVQSKNVLKDMTQAFKSIVGGELKEYTKMVDEARTMATERMVEEAQIQNADAIVMVRYGSGAITPEASEIIAYGTAVKFID</sequence>
<evidence type="ECO:0000313" key="5">
    <source>
        <dbReference type="Proteomes" id="UP000217528"/>
    </source>
</evidence>
<dbReference type="InterPro" id="IPR002765">
    <property type="entry name" value="UPF0145_YbjQ-like"/>
</dbReference>
<dbReference type="EMBL" id="LWMS01000009">
    <property type="protein sequence ID" value="PWL08802.1"/>
    <property type="molecule type" value="Genomic_DNA"/>
</dbReference>
<reference evidence="3 5" key="2">
    <citation type="journal article" date="2017" name="BMC Genomics">
        <title>Genomic analysis of methanogenic archaea reveals a shift towards energy conservation.</title>
        <authorList>
            <person name="Gilmore S.P."/>
            <person name="Henske J.K."/>
            <person name="Sexton J.A."/>
            <person name="Solomon K.V."/>
            <person name="Seppala S."/>
            <person name="Yoo J.I."/>
            <person name="Huyett L.M."/>
            <person name="Pressman A."/>
            <person name="Cogan J.Z."/>
            <person name="Kivenson V."/>
            <person name="Peng X."/>
            <person name="Tan Y."/>
            <person name="Valentine D.L."/>
            <person name="O'Malley M.A."/>
        </authorList>
    </citation>
    <scope>NUCLEOTIDE SEQUENCE [LARGE SCALE GENOMIC DNA]</scope>
    <source>
        <strain evidence="3 5">1R-7</strain>
    </source>
</reference>
<evidence type="ECO:0000313" key="3">
    <source>
        <dbReference type="EMBL" id="PAV06690.1"/>
    </source>
</evidence>
<dbReference type="OrthoDB" id="59443at2157"/>
<keyword evidence="5" id="KW-1185">Reference proteome</keyword>
<evidence type="ECO:0000313" key="6">
    <source>
        <dbReference type="Proteomes" id="UP000246004"/>
    </source>
</evidence>
<dbReference type="Pfam" id="PF01906">
    <property type="entry name" value="YbjQ_1"/>
    <property type="match status" value="1"/>
</dbReference>
<dbReference type="Proteomes" id="UP000217528">
    <property type="component" value="Unassembled WGS sequence"/>
</dbReference>
<dbReference type="AlphaFoldDB" id="A0A2A2HBJ4"/>
<reference evidence="4 6" key="1">
    <citation type="submission" date="2016-04" db="EMBL/GenBank/DDBJ databases">
        <title>Genome sequence of Methanosphaera cuniculi DSM 4103.</title>
        <authorList>
            <person name="Poehlein A."/>
            <person name="Seedorf H."/>
            <person name="Daniel R."/>
        </authorList>
    </citation>
    <scope>NUCLEOTIDE SEQUENCE [LARGE SCALE GENOMIC DNA]</scope>
    <source>
        <strain evidence="4 6">DSM 4103</strain>
    </source>
</reference>
<gene>
    <name evidence="3" type="ORF">ASJ82_04475</name>
    <name evidence="4" type="ORF">MSCUN_02940</name>
</gene>
<dbReference type="PANTHER" id="PTHR34068">
    <property type="entry name" value="UPF0145 PROTEIN YBJQ"/>
    <property type="match status" value="1"/>
</dbReference>
<name>A0A2A2HBJ4_9EURY</name>
<protein>
    <recommendedName>
        <fullName evidence="2">UPF0145 protein ASJ82_04475</fullName>
    </recommendedName>
</protein>
<evidence type="ECO:0000256" key="2">
    <source>
        <dbReference type="HAMAP-Rule" id="MF_00338"/>
    </source>
</evidence>
<dbReference type="PANTHER" id="PTHR34068:SF2">
    <property type="entry name" value="UPF0145 PROTEIN SCO3412"/>
    <property type="match status" value="1"/>
</dbReference>
<comment type="caution">
    <text evidence="3">The sequence shown here is derived from an EMBL/GenBank/DDBJ whole genome shotgun (WGS) entry which is preliminary data.</text>
</comment>
<dbReference type="SUPFAM" id="SSF117782">
    <property type="entry name" value="YbjQ-like"/>
    <property type="match status" value="1"/>
</dbReference>
<dbReference type="InterPro" id="IPR035439">
    <property type="entry name" value="UPF0145_dom_sf"/>
</dbReference>
<dbReference type="RefSeq" id="WP_095609332.1">
    <property type="nucleotide sequence ID" value="NZ_CAUHCB010000016.1"/>
</dbReference>
<dbReference type="HAMAP" id="MF_00338">
    <property type="entry name" value="UPF0145"/>
    <property type="match status" value="1"/>
</dbReference>
<dbReference type="Gene3D" id="3.30.110.70">
    <property type="entry name" value="Hypothetical protein apc22750. Chain B"/>
    <property type="match status" value="1"/>
</dbReference>
<accession>A0A2A2HBJ4</accession>
<proteinExistence type="inferred from homology"/>
<comment type="similarity">
    <text evidence="1 2">Belongs to the UPF0145 family.</text>
</comment>